<sequence length="229" mass="24848">MPQTPRAIAFFDLDNTLVRGSTMFLYALTAWKHGHLRLIDLLRFGWHQVTFLAVGETTAQHTVARGRGLDLIAGQSVAALNEIAHATARDAVHSRLIQASVARAKQHLAAGVDVWIITASPQSFARIVAQDLGFTGALGTEVESQNGVATGRLLDEPLHGVRKVGAITRLAKENGVSLADCFAYSDSSNDIPMLETVGHAIAVNPDRELARVARERGWEILPLRHKRPA</sequence>
<proteinExistence type="predicted"/>
<dbReference type="EMBL" id="CAEZUE010000024">
    <property type="protein sequence ID" value="CAB4587269.1"/>
    <property type="molecule type" value="Genomic_DNA"/>
</dbReference>
<dbReference type="InterPro" id="IPR036412">
    <property type="entry name" value="HAD-like_sf"/>
</dbReference>
<dbReference type="PANTHER" id="PTHR43344">
    <property type="entry name" value="PHOSPHOSERINE PHOSPHATASE"/>
    <property type="match status" value="1"/>
</dbReference>
<dbReference type="Gene3D" id="1.20.1440.100">
    <property type="entry name" value="SG protein - dephosphorylation function"/>
    <property type="match status" value="1"/>
</dbReference>
<dbReference type="InterPro" id="IPR023214">
    <property type="entry name" value="HAD_sf"/>
</dbReference>
<evidence type="ECO:0000313" key="1">
    <source>
        <dbReference type="EMBL" id="CAB4587269.1"/>
    </source>
</evidence>
<dbReference type="AlphaFoldDB" id="A0A6J6FHR3"/>
<dbReference type="InterPro" id="IPR006385">
    <property type="entry name" value="HAD_hydro_SerB1"/>
</dbReference>
<dbReference type="NCBIfam" id="TIGR01488">
    <property type="entry name" value="HAD-SF-IB"/>
    <property type="match status" value="1"/>
</dbReference>
<dbReference type="Pfam" id="PF12710">
    <property type="entry name" value="HAD"/>
    <property type="match status" value="1"/>
</dbReference>
<name>A0A6J6FHR3_9ZZZZ</name>
<accession>A0A6J6FHR3</accession>
<dbReference type="Gene3D" id="3.40.50.1000">
    <property type="entry name" value="HAD superfamily/HAD-like"/>
    <property type="match status" value="1"/>
</dbReference>
<dbReference type="NCBIfam" id="TIGR01490">
    <property type="entry name" value="HAD-SF-IB-hyp1"/>
    <property type="match status" value="1"/>
</dbReference>
<dbReference type="InterPro" id="IPR050582">
    <property type="entry name" value="HAD-like_SerB"/>
</dbReference>
<organism evidence="1">
    <name type="scientific">freshwater metagenome</name>
    <dbReference type="NCBI Taxonomy" id="449393"/>
    <lineage>
        <taxon>unclassified sequences</taxon>
        <taxon>metagenomes</taxon>
        <taxon>ecological metagenomes</taxon>
    </lineage>
</organism>
<dbReference type="SUPFAM" id="SSF56784">
    <property type="entry name" value="HAD-like"/>
    <property type="match status" value="1"/>
</dbReference>
<reference evidence="1" key="1">
    <citation type="submission" date="2020-05" db="EMBL/GenBank/DDBJ databases">
        <authorList>
            <person name="Chiriac C."/>
            <person name="Salcher M."/>
            <person name="Ghai R."/>
            <person name="Kavagutti S V."/>
        </authorList>
    </citation>
    <scope>NUCLEOTIDE SEQUENCE</scope>
</reference>
<gene>
    <name evidence="1" type="ORF">UFOPK1788_00307</name>
</gene>
<dbReference type="PANTHER" id="PTHR43344:SF15">
    <property type="entry name" value="PHOSPHOSERINE PHOSPHATASE SERB1"/>
    <property type="match status" value="1"/>
</dbReference>
<protein>
    <submittedName>
        <fullName evidence="1">Unannotated protein</fullName>
    </submittedName>
</protein>